<dbReference type="PANTHER" id="PTHR43800">
    <property type="entry name" value="PEPTIDYL-LYSINE N-ACETYLTRANSFERASE YJAB"/>
    <property type="match status" value="1"/>
</dbReference>
<evidence type="ECO:0000256" key="2">
    <source>
        <dbReference type="ARBA" id="ARBA00023315"/>
    </source>
</evidence>
<dbReference type="AlphaFoldDB" id="A0A427T484"/>
<feature type="compositionally biased region" description="Basic residues" evidence="3">
    <location>
        <begin position="1"/>
        <end position="17"/>
    </location>
</feature>
<evidence type="ECO:0000256" key="1">
    <source>
        <dbReference type="ARBA" id="ARBA00022679"/>
    </source>
</evidence>
<sequence>MRSARGKSTKASGRVRSRCTPTDGGRRCSAWPARPRGSPTRRGRPRSPPSRSTRPGSSGRSRLIRCENPARARRNGGVIRLARPDDLPALIDVEREAGSLFRDIGMTAIADDDPGSVAELAVYQADGRAWVSVDEDDRPVAYLVAEVVDGHAHIEQVSVRPGHARRGLGRALIETLAEWALARGLPALTLTTFAAVPWNAPYYERLRFRVLLDGEIGDGLRAIRRAEAARGLDAWPRVAMIRPL</sequence>
<dbReference type="PROSITE" id="PS51186">
    <property type="entry name" value="GNAT"/>
    <property type="match status" value="1"/>
</dbReference>
<dbReference type="PANTHER" id="PTHR43800:SF1">
    <property type="entry name" value="PEPTIDYL-LYSINE N-ACETYLTRANSFERASE YJAB"/>
    <property type="match status" value="1"/>
</dbReference>
<feature type="region of interest" description="Disordered" evidence="3">
    <location>
        <begin position="1"/>
        <end position="62"/>
    </location>
</feature>
<dbReference type="Proteomes" id="UP000267081">
    <property type="component" value="Unassembled WGS sequence"/>
</dbReference>
<dbReference type="Gene3D" id="3.40.630.30">
    <property type="match status" value="1"/>
</dbReference>
<feature type="domain" description="N-acetyltransferase" evidence="4">
    <location>
        <begin position="77"/>
        <end position="244"/>
    </location>
</feature>
<dbReference type="SUPFAM" id="SSF55729">
    <property type="entry name" value="Acyl-CoA N-acyltransferases (Nat)"/>
    <property type="match status" value="1"/>
</dbReference>
<proteinExistence type="predicted"/>
<dbReference type="GO" id="GO:0016747">
    <property type="term" value="F:acyltransferase activity, transferring groups other than amino-acyl groups"/>
    <property type="evidence" value="ECO:0007669"/>
    <property type="project" value="InterPro"/>
</dbReference>
<name>A0A427T484_9PSEU</name>
<dbReference type="Pfam" id="PF00583">
    <property type="entry name" value="Acetyltransf_1"/>
    <property type="match status" value="1"/>
</dbReference>
<evidence type="ECO:0000259" key="4">
    <source>
        <dbReference type="PROSITE" id="PS51186"/>
    </source>
</evidence>
<accession>A0A427T484</accession>
<reference evidence="5 6" key="1">
    <citation type="submission" date="2018-12" db="EMBL/GenBank/DDBJ databases">
        <title>Amycolatopsis eburnea sp. nov. actinomycete associate with arbuscular mycorrhiza fungal spore.</title>
        <authorList>
            <person name="Lumyong S."/>
            <person name="Chaiya L."/>
        </authorList>
    </citation>
    <scope>NUCLEOTIDE SEQUENCE [LARGE SCALE GENOMIC DNA]</scope>
    <source>
        <strain evidence="5 6">GLM-1</strain>
    </source>
</reference>
<gene>
    <name evidence="5" type="ORF">EIY87_27890</name>
</gene>
<keyword evidence="6" id="KW-1185">Reference proteome</keyword>
<evidence type="ECO:0000313" key="6">
    <source>
        <dbReference type="Proteomes" id="UP000267081"/>
    </source>
</evidence>
<feature type="compositionally biased region" description="Low complexity" evidence="3">
    <location>
        <begin position="49"/>
        <end position="61"/>
    </location>
</feature>
<dbReference type="EMBL" id="RSEC01000058">
    <property type="protein sequence ID" value="RSD13534.1"/>
    <property type="molecule type" value="Genomic_DNA"/>
</dbReference>
<keyword evidence="2" id="KW-0012">Acyltransferase</keyword>
<dbReference type="CDD" id="cd04301">
    <property type="entry name" value="NAT_SF"/>
    <property type="match status" value="1"/>
</dbReference>
<evidence type="ECO:0000313" key="5">
    <source>
        <dbReference type="EMBL" id="RSD13534.1"/>
    </source>
</evidence>
<dbReference type="InterPro" id="IPR000182">
    <property type="entry name" value="GNAT_dom"/>
</dbReference>
<dbReference type="InterPro" id="IPR016181">
    <property type="entry name" value="Acyl_CoA_acyltransferase"/>
</dbReference>
<keyword evidence="1 5" id="KW-0808">Transferase</keyword>
<evidence type="ECO:0000256" key="3">
    <source>
        <dbReference type="SAM" id="MobiDB-lite"/>
    </source>
</evidence>
<protein>
    <submittedName>
        <fullName evidence="5">GNAT family N-acetyltransferase</fullName>
    </submittedName>
</protein>
<organism evidence="5 6">
    <name type="scientific">Amycolatopsis eburnea</name>
    <dbReference type="NCBI Taxonomy" id="2267691"/>
    <lineage>
        <taxon>Bacteria</taxon>
        <taxon>Bacillati</taxon>
        <taxon>Actinomycetota</taxon>
        <taxon>Actinomycetes</taxon>
        <taxon>Pseudonocardiales</taxon>
        <taxon>Pseudonocardiaceae</taxon>
        <taxon>Amycolatopsis</taxon>
    </lineage>
</organism>
<comment type="caution">
    <text evidence="5">The sequence shown here is derived from an EMBL/GenBank/DDBJ whole genome shotgun (WGS) entry which is preliminary data.</text>
</comment>